<dbReference type="GO" id="GO:0003857">
    <property type="term" value="F:(3S)-3-hydroxyacyl-CoA dehydrogenase (NAD+) activity"/>
    <property type="evidence" value="ECO:0007669"/>
    <property type="project" value="TreeGrafter"/>
</dbReference>
<evidence type="ECO:0000256" key="13">
    <source>
        <dbReference type="ARBA" id="ARBA00023268"/>
    </source>
</evidence>
<dbReference type="InterPro" id="IPR018376">
    <property type="entry name" value="Enoyl-CoA_hyd/isom_CS"/>
</dbReference>
<keyword evidence="22" id="KW-1185">Reference proteome</keyword>
<dbReference type="InterPro" id="IPR008927">
    <property type="entry name" value="6-PGluconate_DH-like_C_sf"/>
</dbReference>
<keyword evidence="18" id="KW-0472">Membrane</keyword>
<dbReference type="InterPro" id="IPR006108">
    <property type="entry name" value="3HC_DH_C"/>
</dbReference>
<keyword evidence="11" id="KW-0413">Isomerase</keyword>
<comment type="catalytic activity">
    <reaction evidence="2">
        <text>a (3E)-enoyl-CoA = a 4-saturated (2E)-enoyl-CoA</text>
        <dbReference type="Rhea" id="RHEA:45228"/>
        <dbReference type="ChEBI" id="CHEBI:58521"/>
        <dbReference type="ChEBI" id="CHEBI:85097"/>
        <dbReference type="EC" id="5.3.3.8"/>
    </reaction>
</comment>
<evidence type="ECO:0000256" key="3">
    <source>
        <dbReference type="ARBA" id="ARBA00004275"/>
    </source>
</evidence>
<comment type="catalytic activity">
    <reaction evidence="15">
        <text>a (3S)-3-hydroxyacyl-CoA = a (2E)-enoyl-CoA + H2O</text>
        <dbReference type="Rhea" id="RHEA:16105"/>
        <dbReference type="ChEBI" id="CHEBI:15377"/>
        <dbReference type="ChEBI" id="CHEBI:57318"/>
        <dbReference type="ChEBI" id="CHEBI:58856"/>
        <dbReference type="EC" id="4.2.1.17"/>
    </reaction>
</comment>
<evidence type="ECO:0000256" key="17">
    <source>
        <dbReference type="RuleBase" id="RU003707"/>
    </source>
</evidence>
<evidence type="ECO:0000256" key="7">
    <source>
        <dbReference type="ARBA" id="ARBA00023002"/>
    </source>
</evidence>
<evidence type="ECO:0000256" key="1">
    <source>
        <dbReference type="ARBA" id="ARBA00000452"/>
    </source>
</evidence>
<comment type="catalytic activity">
    <reaction evidence="1">
        <text>a (3Z)-enoyl-CoA = a 4-saturated (2E)-enoyl-CoA</text>
        <dbReference type="Rhea" id="RHEA:45900"/>
        <dbReference type="ChEBI" id="CHEBI:85097"/>
        <dbReference type="ChEBI" id="CHEBI:85489"/>
        <dbReference type="EC" id="5.3.3.8"/>
    </reaction>
</comment>
<evidence type="ECO:0000256" key="4">
    <source>
        <dbReference type="ARBA" id="ARBA00005005"/>
    </source>
</evidence>
<comment type="similarity">
    <text evidence="5">In the N-terminal section; belongs to the enoyl-CoA hydratase/isomerase family.</text>
</comment>
<comment type="subcellular location">
    <subcellularLocation>
        <location evidence="3">Peroxisome</location>
    </subcellularLocation>
</comment>
<feature type="transmembrane region" description="Helical" evidence="18">
    <location>
        <begin position="322"/>
        <end position="346"/>
    </location>
</feature>
<keyword evidence="10" id="KW-0576">Peroxisome</keyword>
<keyword evidence="13" id="KW-0511">Multifunctional enzyme</keyword>
<dbReference type="Pfam" id="PF02737">
    <property type="entry name" value="3HCDH_N"/>
    <property type="match status" value="1"/>
</dbReference>
<keyword evidence="18" id="KW-1133">Transmembrane helix</keyword>
<evidence type="ECO:0000256" key="6">
    <source>
        <dbReference type="ARBA" id="ARBA00022832"/>
    </source>
</evidence>
<dbReference type="InterPro" id="IPR029045">
    <property type="entry name" value="ClpP/crotonase-like_dom_sf"/>
</dbReference>
<dbReference type="SUPFAM" id="SSF52096">
    <property type="entry name" value="ClpP/crotonase"/>
    <property type="match status" value="1"/>
</dbReference>
<evidence type="ECO:0000259" key="20">
    <source>
        <dbReference type="Pfam" id="PF02737"/>
    </source>
</evidence>
<evidence type="ECO:0000313" key="21">
    <source>
        <dbReference type="EMBL" id="KAG5598260.1"/>
    </source>
</evidence>
<organism evidence="21 22">
    <name type="scientific">Solanum commersonii</name>
    <name type="common">Commerson's wild potato</name>
    <name type="synonym">Commerson's nightshade</name>
    <dbReference type="NCBI Taxonomy" id="4109"/>
    <lineage>
        <taxon>Eukaryota</taxon>
        <taxon>Viridiplantae</taxon>
        <taxon>Streptophyta</taxon>
        <taxon>Embryophyta</taxon>
        <taxon>Tracheophyta</taxon>
        <taxon>Spermatophyta</taxon>
        <taxon>Magnoliopsida</taxon>
        <taxon>eudicotyledons</taxon>
        <taxon>Gunneridae</taxon>
        <taxon>Pentapetalae</taxon>
        <taxon>asterids</taxon>
        <taxon>lamiids</taxon>
        <taxon>Solanales</taxon>
        <taxon>Solanaceae</taxon>
        <taxon>Solanoideae</taxon>
        <taxon>Solaneae</taxon>
        <taxon>Solanum</taxon>
    </lineage>
</organism>
<sequence>MEKQQRANDGKSPDRKILSEVGENGVAIITINRPPLNLLSVDVLLSLKEKIEEAIRKDSVKAIVITGSRGNFSAGFVVTAFGGSQQRKTHRELGFMSIDFITDTLEASRKPIVAAVEGFSLGGGFEIALACHARISTSTSKLGLPELQYGILPGFGGTQRLPRLVGLPKALEMILTSKRISGDEACNMCLVDAISPSDQLLGSACQWALDILECRRPWSISLFRTDRLAPLAEARTLLNSVRAQIQKQNPNVIHPLVCIDVIEHGILCGPRNGLWKEAEALHELRQSDSCRSLVHVFFAKQSTSKIPGITDIGLLPRKINKVAILGGSLMSSGIATVLVLANYYVIMKYIDQNSLQNGIGRVKTNLEGRVKEGRMTQEHYKKACTLLKGVLSYDNFKDVDLVIEDVPDIVSLKQQFFADLDECCPPHCIFASTTCLVNLDLIGERMKPCSEIVGIHFFSSPSVTDLLEIVRTERTSPQTLVDLLNFGRRIQKTPIVVQNCTGYAVRRMCFPYLQAAMLLVEHGADAYQIDKALTSFGLKLGPFRCIFHSTSYEWEINMIEHLLLLLPFLLGDVGNVNCRMLDQDGFQSATVHDVKFLETFPDRSYKSNLIPIMRKNNRADKYTCQGFYTYNDKEEASPDPKISKYIEMARSMSGITIKSKLATLSDGEIVEMILFPVLNEACRMISEAIIVKSSDLDVASVLGMGFPGYRGGIIFWSHSVGSKYICSKLEEWSKEYGEFFKPCAYLVERASKRSSLGAQVKQAKSLL</sequence>
<accession>A0A9J5YG90</accession>
<gene>
    <name evidence="21" type="ORF">H5410_029630</name>
</gene>
<dbReference type="GO" id="GO:0006635">
    <property type="term" value="P:fatty acid beta-oxidation"/>
    <property type="evidence" value="ECO:0007669"/>
    <property type="project" value="TreeGrafter"/>
</dbReference>
<keyword evidence="8" id="KW-0520">NAD</keyword>
<keyword evidence="9" id="KW-0443">Lipid metabolism</keyword>
<keyword evidence="6" id="KW-0276">Fatty acid metabolism</keyword>
<evidence type="ECO:0000313" key="22">
    <source>
        <dbReference type="Proteomes" id="UP000824120"/>
    </source>
</evidence>
<comment type="catalytic activity">
    <reaction evidence="14">
        <text>(3S)-3-hydroxybutanoyl-CoA = (3R)-3-hydroxybutanoyl-CoA</text>
        <dbReference type="Rhea" id="RHEA:21760"/>
        <dbReference type="ChEBI" id="CHEBI:57315"/>
        <dbReference type="ChEBI" id="CHEBI:57316"/>
        <dbReference type="EC" id="5.1.2.3"/>
    </reaction>
</comment>
<comment type="caution">
    <text evidence="21">The sequence shown here is derived from an EMBL/GenBank/DDBJ whole genome shotgun (WGS) entry which is preliminary data.</text>
</comment>
<feature type="domain" description="3-hydroxyacyl-CoA dehydrogenase C-terminal" evidence="19">
    <location>
        <begin position="502"/>
        <end position="545"/>
    </location>
</feature>
<evidence type="ECO:0000256" key="11">
    <source>
        <dbReference type="ARBA" id="ARBA00023235"/>
    </source>
</evidence>
<dbReference type="PANTHER" id="PTHR23309">
    <property type="entry name" value="3-HYDROXYACYL-COA DEHYROGENASE"/>
    <property type="match status" value="1"/>
</dbReference>
<protein>
    <recommendedName>
        <fullName evidence="23">3-hydroxyacyl-CoA dehydrogenase</fullName>
    </recommendedName>
</protein>
<dbReference type="Gene3D" id="1.10.1040.50">
    <property type="match status" value="2"/>
</dbReference>
<dbReference type="Gene3D" id="3.90.226.10">
    <property type="entry name" value="2-enoyl-CoA Hydratase, Chain A, domain 1"/>
    <property type="match status" value="1"/>
</dbReference>
<dbReference type="SUPFAM" id="SSF48179">
    <property type="entry name" value="6-phosphogluconate dehydrogenase C-terminal domain-like"/>
    <property type="match status" value="2"/>
</dbReference>
<dbReference type="GO" id="GO:0005777">
    <property type="term" value="C:peroxisome"/>
    <property type="evidence" value="ECO:0007669"/>
    <property type="project" value="UniProtKB-SubCell"/>
</dbReference>
<proteinExistence type="inferred from homology"/>
<dbReference type="EMBL" id="JACXVP010000006">
    <property type="protein sequence ID" value="KAG5598260.1"/>
    <property type="molecule type" value="Genomic_DNA"/>
</dbReference>
<dbReference type="GO" id="GO:0004165">
    <property type="term" value="F:delta(3)-delta(2)-enoyl-CoA isomerase activity"/>
    <property type="evidence" value="ECO:0007669"/>
    <property type="project" value="UniProtKB-EC"/>
</dbReference>
<evidence type="ECO:0000256" key="9">
    <source>
        <dbReference type="ARBA" id="ARBA00023098"/>
    </source>
</evidence>
<comment type="similarity">
    <text evidence="17">Belongs to the enoyl-CoA hydratase/isomerase family.</text>
</comment>
<dbReference type="Pfam" id="PF00725">
    <property type="entry name" value="3HCDH"/>
    <property type="match status" value="1"/>
</dbReference>
<evidence type="ECO:0000256" key="2">
    <source>
        <dbReference type="ARBA" id="ARBA00000765"/>
    </source>
</evidence>
<comment type="catalytic activity">
    <reaction evidence="16">
        <text>a 4-saturated-(3S)-3-hydroxyacyl-CoA = a (3E)-enoyl-CoA + H2O</text>
        <dbReference type="Rhea" id="RHEA:20724"/>
        <dbReference type="ChEBI" id="CHEBI:15377"/>
        <dbReference type="ChEBI" id="CHEBI:58521"/>
        <dbReference type="ChEBI" id="CHEBI:137480"/>
        <dbReference type="EC" id="4.2.1.17"/>
    </reaction>
</comment>
<evidence type="ECO:0000256" key="10">
    <source>
        <dbReference type="ARBA" id="ARBA00023140"/>
    </source>
</evidence>
<dbReference type="Proteomes" id="UP000824120">
    <property type="component" value="Chromosome 6"/>
</dbReference>
<evidence type="ECO:0000256" key="18">
    <source>
        <dbReference type="SAM" id="Phobius"/>
    </source>
</evidence>
<evidence type="ECO:0000256" key="12">
    <source>
        <dbReference type="ARBA" id="ARBA00023239"/>
    </source>
</evidence>
<dbReference type="Pfam" id="PF00378">
    <property type="entry name" value="ECH_1"/>
    <property type="match status" value="1"/>
</dbReference>
<dbReference type="SUPFAM" id="SSF51735">
    <property type="entry name" value="NAD(P)-binding Rossmann-fold domains"/>
    <property type="match status" value="1"/>
</dbReference>
<comment type="pathway">
    <text evidence="4">Lipid metabolism; fatty acid beta-oxidation.</text>
</comment>
<dbReference type="GO" id="GO:0004300">
    <property type="term" value="F:enoyl-CoA hydratase activity"/>
    <property type="evidence" value="ECO:0007669"/>
    <property type="project" value="UniProtKB-EC"/>
</dbReference>
<dbReference type="OrthoDB" id="2018133at2759"/>
<evidence type="ECO:0000256" key="16">
    <source>
        <dbReference type="ARBA" id="ARBA00023717"/>
    </source>
</evidence>
<evidence type="ECO:0000259" key="19">
    <source>
        <dbReference type="Pfam" id="PF00725"/>
    </source>
</evidence>
<keyword evidence="12" id="KW-0456">Lyase</keyword>
<dbReference type="CDD" id="cd06558">
    <property type="entry name" value="crotonase-like"/>
    <property type="match status" value="1"/>
</dbReference>
<feature type="domain" description="3-hydroxyacyl-CoA dehydrogenase NAD binding" evidence="20">
    <location>
        <begin position="321"/>
        <end position="500"/>
    </location>
</feature>
<keyword evidence="18" id="KW-0812">Transmembrane</keyword>
<dbReference type="InterPro" id="IPR036291">
    <property type="entry name" value="NAD(P)-bd_dom_sf"/>
</dbReference>
<dbReference type="PANTHER" id="PTHR23309:SF43">
    <property type="entry name" value="GLYOXYSOMAL FATTY ACID BETA-OXIDATION MULTIFUNCTIONAL PROTEIN MFP-A"/>
    <property type="match status" value="1"/>
</dbReference>
<dbReference type="GO" id="GO:0008692">
    <property type="term" value="F:3-hydroxybutyryl-CoA epimerase activity"/>
    <property type="evidence" value="ECO:0007669"/>
    <property type="project" value="UniProtKB-EC"/>
</dbReference>
<dbReference type="PROSITE" id="PS00166">
    <property type="entry name" value="ENOYL_COA_HYDRATASE"/>
    <property type="match status" value="1"/>
</dbReference>
<evidence type="ECO:0008006" key="23">
    <source>
        <dbReference type="Google" id="ProtNLM"/>
    </source>
</evidence>
<keyword evidence="7" id="KW-0560">Oxidoreductase</keyword>
<dbReference type="AlphaFoldDB" id="A0A9J5YG90"/>
<dbReference type="GO" id="GO:0070403">
    <property type="term" value="F:NAD+ binding"/>
    <property type="evidence" value="ECO:0007669"/>
    <property type="project" value="InterPro"/>
</dbReference>
<name>A0A9J5YG90_SOLCO</name>
<dbReference type="Gene3D" id="3.40.50.720">
    <property type="entry name" value="NAD(P)-binding Rossmann-like Domain"/>
    <property type="match status" value="1"/>
</dbReference>
<evidence type="ECO:0000256" key="5">
    <source>
        <dbReference type="ARBA" id="ARBA00008750"/>
    </source>
</evidence>
<evidence type="ECO:0000256" key="8">
    <source>
        <dbReference type="ARBA" id="ARBA00023027"/>
    </source>
</evidence>
<dbReference type="InterPro" id="IPR001753">
    <property type="entry name" value="Enoyl-CoA_hydra/iso"/>
</dbReference>
<evidence type="ECO:0000256" key="15">
    <source>
        <dbReference type="ARBA" id="ARBA00023709"/>
    </source>
</evidence>
<dbReference type="InterPro" id="IPR006176">
    <property type="entry name" value="3-OHacyl-CoA_DH_NAD-bd"/>
</dbReference>
<reference evidence="21 22" key="1">
    <citation type="submission" date="2020-09" db="EMBL/GenBank/DDBJ databases">
        <title>De no assembly of potato wild relative species, Solanum commersonii.</title>
        <authorList>
            <person name="Cho K."/>
        </authorList>
    </citation>
    <scope>NUCLEOTIDE SEQUENCE [LARGE SCALE GENOMIC DNA]</scope>
    <source>
        <strain evidence="21">LZ3.2</strain>
        <tissue evidence="21">Leaf</tissue>
    </source>
</reference>
<dbReference type="FunFam" id="3.40.50.720:FF:000009">
    <property type="entry name" value="Fatty oxidation complex, alpha subunit"/>
    <property type="match status" value="1"/>
</dbReference>
<evidence type="ECO:0000256" key="14">
    <source>
        <dbReference type="ARBA" id="ARBA00023701"/>
    </source>
</evidence>